<keyword evidence="5 6" id="KW-0663">Pyridoxal phosphate</keyword>
<dbReference type="CDD" id="cd00609">
    <property type="entry name" value="AAT_like"/>
    <property type="match status" value="1"/>
</dbReference>
<protein>
    <recommendedName>
        <fullName evidence="6">Histidinol-phosphate aminotransferase</fullName>
        <ecNumber evidence="6">2.6.1.9</ecNumber>
    </recommendedName>
    <alternativeName>
        <fullName evidence="6">Imidazole acetol-phosphate transaminase</fullName>
    </alternativeName>
</protein>
<comment type="caution">
    <text evidence="8">The sequence shown here is derived from an EMBL/GenBank/DDBJ whole genome shotgun (WGS) entry which is preliminary data.</text>
</comment>
<dbReference type="Pfam" id="PF00155">
    <property type="entry name" value="Aminotran_1_2"/>
    <property type="match status" value="1"/>
</dbReference>
<name>A0A328C5S9_9DELT</name>
<dbReference type="Gene3D" id="3.90.1150.10">
    <property type="entry name" value="Aspartate Aminotransferase, domain 1"/>
    <property type="match status" value="1"/>
</dbReference>
<comment type="catalytic activity">
    <reaction evidence="6">
        <text>L-histidinol phosphate + 2-oxoglutarate = 3-(imidazol-4-yl)-2-oxopropyl phosphate + L-glutamate</text>
        <dbReference type="Rhea" id="RHEA:23744"/>
        <dbReference type="ChEBI" id="CHEBI:16810"/>
        <dbReference type="ChEBI" id="CHEBI:29985"/>
        <dbReference type="ChEBI" id="CHEBI:57766"/>
        <dbReference type="ChEBI" id="CHEBI:57980"/>
        <dbReference type="EC" id="2.6.1.9"/>
    </reaction>
</comment>
<gene>
    <name evidence="6" type="primary">hisC</name>
    <name evidence="8" type="ORF">DL240_12455</name>
</gene>
<comment type="subunit">
    <text evidence="2 6">Homodimer.</text>
</comment>
<dbReference type="Gene3D" id="3.40.640.10">
    <property type="entry name" value="Type I PLP-dependent aspartate aminotransferase-like (Major domain)"/>
    <property type="match status" value="1"/>
</dbReference>
<evidence type="ECO:0000256" key="1">
    <source>
        <dbReference type="ARBA" id="ARBA00001933"/>
    </source>
</evidence>
<sequence length="374" mass="40762">MKALVGEHIETLKPYVPGKPIEELERELGIEGSIKLASNENPLGPSPKATEAARALLEKGHIYPDGAAHRLRAAVAKFHGVSPDEVITGNGSNEVLTIAVRTFCTADDEAVVSQYSFAAYPIICQAQGMTIHRAPMKEPLTFDLKAMAETITPKTKIVFVANPNNPTGTYVPADELRWFLGEVPDDVIVVVDEAYHEYVQAEDYASAETMRDVHERLIICRTFSKCYGLAGIRAGYGIAPAALIDRMNRVREPFNVNLLAQDAAAAALDDLAFVERSVAINEEGRGILEEGLSALADSGVSWIPSQTNFLLVKVPVEGVKVYDALLRKGVIVRPMAGYGLGDYVRISIGTPDEVRRCLNSLYEVLPTLVQREEA</sequence>
<feature type="domain" description="Aminotransferase class I/classII large" evidence="7">
    <location>
        <begin position="34"/>
        <end position="360"/>
    </location>
</feature>
<dbReference type="EMBL" id="QHKO01000005">
    <property type="protein sequence ID" value="RAL21661.1"/>
    <property type="molecule type" value="Genomic_DNA"/>
</dbReference>
<evidence type="ECO:0000256" key="3">
    <source>
        <dbReference type="ARBA" id="ARBA00022576"/>
    </source>
</evidence>
<dbReference type="InterPro" id="IPR005861">
    <property type="entry name" value="HisP_aminotrans"/>
</dbReference>
<keyword evidence="6" id="KW-0028">Amino-acid biosynthesis</keyword>
<evidence type="ECO:0000259" key="7">
    <source>
        <dbReference type="Pfam" id="PF00155"/>
    </source>
</evidence>
<organism evidence="8 9">
    <name type="scientific">Lujinxingia litoralis</name>
    <dbReference type="NCBI Taxonomy" id="2211119"/>
    <lineage>
        <taxon>Bacteria</taxon>
        <taxon>Deltaproteobacteria</taxon>
        <taxon>Bradymonadales</taxon>
        <taxon>Lujinxingiaceae</taxon>
        <taxon>Lujinxingia</taxon>
    </lineage>
</organism>
<comment type="cofactor">
    <cofactor evidence="1 6">
        <name>pyridoxal 5'-phosphate</name>
        <dbReference type="ChEBI" id="CHEBI:597326"/>
    </cofactor>
</comment>
<dbReference type="PANTHER" id="PTHR43643">
    <property type="entry name" value="HISTIDINOL-PHOSPHATE AMINOTRANSFERASE 2"/>
    <property type="match status" value="1"/>
</dbReference>
<dbReference type="InterPro" id="IPR050106">
    <property type="entry name" value="HistidinolP_aminotransfase"/>
</dbReference>
<keyword evidence="9" id="KW-1185">Reference proteome</keyword>
<evidence type="ECO:0000313" key="9">
    <source>
        <dbReference type="Proteomes" id="UP000249169"/>
    </source>
</evidence>
<evidence type="ECO:0000256" key="5">
    <source>
        <dbReference type="ARBA" id="ARBA00022898"/>
    </source>
</evidence>
<dbReference type="SUPFAM" id="SSF53383">
    <property type="entry name" value="PLP-dependent transferases"/>
    <property type="match status" value="1"/>
</dbReference>
<keyword evidence="3 6" id="KW-0032">Aminotransferase</keyword>
<dbReference type="GO" id="GO:0000105">
    <property type="term" value="P:L-histidine biosynthetic process"/>
    <property type="evidence" value="ECO:0007669"/>
    <property type="project" value="UniProtKB-UniRule"/>
</dbReference>
<dbReference type="OrthoDB" id="9813612at2"/>
<dbReference type="InterPro" id="IPR015421">
    <property type="entry name" value="PyrdxlP-dep_Trfase_major"/>
</dbReference>
<dbReference type="GO" id="GO:0030170">
    <property type="term" value="F:pyridoxal phosphate binding"/>
    <property type="evidence" value="ECO:0007669"/>
    <property type="project" value="InterPro"/>
</dbReference>
<dbReference type="AlphaFoldDB" id="A0A328C5S9"/>
<dbReference type="UniPathway" id="UPA00031">
    <property type="reaction ID" value="UER00012"/>
</dbReference>
<dbReference type="InterPro" id="IPR015424">
    <property type="entry name" value="PyrdxlP-dep_Trfase"/>
</dbReference>
<dbReference type="HAMAP" id="MF_01023">
    <property type="entry name" value="HisC_aminotrans_2"/>
    <property type="match status" value="1"/>
</dbReference>
<reference evidence="8 9" key="1">
    <citation type="submission" date="2018-05" db="EMBL/GenBank/DDBJ databases">
        <title>Lujinxingia marina gen. nov. sp. nov., a new facultative anaerobic member of the class Deltaproteobacteria, and proposal of Lujinxingaceae fam. nov.</title>
        <authorList>
            <person name="Li C.-M."/>
        </authorList>
    </citation>
    <scope>NUCLEOTIDE SEQUENCE [LARGE SCALE GENOMIC DNA]</scope>
    <source>
        <strain evidence="8 9">B210</strain>
    </source>
</reference>
<dbReference type="GO" id="GO:0004400">
    <property type="term" value="F:histidinol-phosphate transaminase activity"/>
    <property type="evidence" value="ECO:0007669"/>
    <property type="project" value="UniProtKB-UniRule"/>
</dbReference>
<dbReference type="EC" id="2.6.1.9" evidence="6"/>
<comment type="similarity">
    <text evidence="6">Belongs to the class-II pyridoxal-phosphate-dependent aminotransferase family. Histidinol-phosphate aminotransferase subfamily.</text>
</comment>
<dbReference type="InterPro" id="IPR015422">
    <property type="entry name" value="PyrdxlP-dep_Trfase_small"/>
</dbReference>
<evidence type="ECO:0000256" key="2">
    <source>
        <dbReference type="ARBA" id="ARBA00011738"/>
    </source>
</evidence>
<evidence type="ECO:0000256" key="4">
    <source>
        <dbReference type="ARBA" id="ARBA00022679"/>
    </source>
</evidence>
<feature type="modified residue" description="N6-(pyridoxal phosphate)lysine" evidence="6">
    <location>
        <position position="225"/>
    </location>
</feature>
<dbReference type="RefSeq" id="WP_111730226.1">
    <property type="nucleotide sequence ID" value="NZ_QHKO01000005.1"/>
</dbReference>
<evidence type="ECO:0000256" key="6">
    <source>
        <dbReference type="HAMAP-Rule" id="MF_01023"/>
    </source>
</evidence>
<dbReference type="Proteomes" id="UP000249169">
    <property type="component" value="Unassembled WGS sequence"/>
</dbReference>
<dbReference type="PANTHER" id="PTHR43643:SF3">
    <property type="entry name" value="HISTIDINOL-PHOSPHATE AMINOTRANSFERASE"/>
    <property type="match status" value="1"/>
</dbReference>
<accession>A0A328C5S9</accession>
<keyword evidence="4 6" id="KW-0808">Transferase</keyword>
<evidence type="ECO:0000313" key="8">
    <source>
        <dbReference type="EMBL" id="RAL21661.1"/>
    </source>
</evidence>
<proteinExistence type="inferred from homology"/>
<keyword evidence="6" id="KW-0368">Histidine biosynthesis</keyword>
<dbReference type="NCBIfam" id="TIGR01141">
    <property type="entry name" value="hisC"/>
    <property type="match status" value="1"/>
</dbReference>
<comment type="pathway">
    <text evidence="6">Amino-acid biosynthesis; L-histidine biosynthesis; L-histidine from 5-phospho-alpha-D-ribose 1-diphosphate: step 7/9.</text>
</comment>
<dbReference type="InterPro" id="IPR004839">
    <property type="entry name" value="Aminotransferase_I/II_large"/>
</dbReference>